<dbReference type="InterPro" id="IPR036048">
    <property type="entry name" value="Interleukin_8-like_sf"/>
</dbReference>
<evidence type="ECO:0000256" key="2">
    <source>
        <dbReference type="ARBA" id="ARBA00022514"/>
    </source>
</evidence>
<dbReference type="GO" id="GO:0048020">
    <property type="term" value="F:CCR chemokine receptor binding"/>
    <property type="evidence" value="ECO:0007669"/>
    <property type="project" value="TreeGrafter"/>
</dbReference>
<keyword evidence="3" id="KW-0732">Signal</keyword>
<dbReference type="GO" id="GO:0005615">
    <property type="term" value="C:extracellular space"/>
    <property type="evidence" value="ECO:0007669"/>
    <property type="project" value="UniProtKB-KW"/>
</dbReference>
<dbReference type="CDD" id="cd00272">
    <property type="entry name" value="Chemokine_CC"/>
    <property type="match status" value="1"/>
</dbReference>
<evidence type="ECO:0000256" key="1">
    <source>
        <dbReference type="ARBA" id="ARBA00010868"/>
    </source>
</evidence>
<name>L5M4E3_MYODS</name>
<dbReference type="FunFam" id="2.40.50.40:FF:000002">
    <property type="entry name" value="C-C motif chemokine"/>
    <property type="match status" value="1"/>
</dbReference>
<reference evidence="6" key="1">
    <citation type="journal article" date="2013" name="Science">
        <title>Comparative analysis of bat genomes provides insight into the evolution of flight and immunity.</title>
        <authorList>
            <person name="Zhang G."/>
            <person name="Cowled C."/>
            <person name="Shi Z."/>
            <person name="Huang Z."/>
            <person name="Bishop-Lilly K.A."/>
            <person name="Fang X."/>
            <person name="Wynne J.W."/>
            <person name="Xiong Z."/>
            <person name="Baker M.L."/>
            <person name="Zhao W."/>
            <person name="Tachedjian M."/>
            <person name="Zhu Y."/>
            <person name="Zhou P."/>
            <person name="Jiang X."/>
            <person name="Ng J."/>
            <person name="Yang L."/>
            <person name="Wu L."/>
            <person name="Xiao J."/>
            <person name="Feng Y."/>
            <person name="Chen Y."/>
            <person name="Sun X."/>
            <person name="Zhang Y."/>
            <person name="Marsh G.A."/>
            <person name="Crameri G."/>
            <person name="Broder C.C."/>
            <person name="Frey K.G."/>
            <person name="Wang L.F."/>
            <person name="Wang J."/>
        </authorList>
    </citation>
    <scope>NUCLEOTIDE SEQUENCE [LARGE SCALE GENOMIC DNA]</scope>
</reference>
<dbReference type="InterPro" id="IPR001811">
    <property type="entry name" value="Chemokine_IL8-like_dom"/>
</dbReference>
<comment type="similarity">
    <text evidence="1">Belongs to the intercrine beta (chemokine CC) family.</text>
</comment>
<dbReference type="GO" id="GO:0070098">
    <property type="term" value="P:chemokine-mediated signaling pathway"/>
    <property type="evidence" value="ECO:0007669"/>
    <property type="project" value="TreeGrafter"/>
</dbReference>
<gene>
    <name evidence="5" type="ORF">MDA_GLEAN10000134</name>
</gene>
<dbReference type="PANTHER" id="PTHR12015:SF77">
    <property type="entry name" value="C-C MOTIF CHEMOKINE 15"/>
    <property type="match status" value="1"/>
</dbReference>
<feature type="signal peptide" evidence="3">
    <location>
        <begin position="1"/>
        <end position="26"/>
    </location>
</feature>
<dbReference type="SMART" id="SM00199">
    <property type="entry name" value="SCY"/>
    <property type="match status" value="1"/>
</dbReference>
<dbReference type="Pfam" id="PF00048">
    <property type="entry name" value="IL8"/>
    <property type="match status" value="1"/>
</dbReference>
<feature type="chain" id="PRO_5003970883" evidence="3">
    <location>
        <begin position="27"/>
        <end position="122"/>
    </location>
</feature>
<sequence length="122" mass="13337">MKISAVALSFLILAAALGSPAHGSLASESWDDGIHRPTDCCPSYTSRKIRCIFMESYFVTTSGCSKPAVIFKTKSGQRVCANPNNAEVQDCVMNLNQNQALEEPEQDSFELLSKLLTDKKGY</sequence>
<dbReference type="GO" id="GO:0008009">
    <property type="term" value="F:chemokine activity"/>
    <property type="evidence" value="ECO:0007669"/>
    <property type="project" value="InterPro"/>
</dbReference>
<evidence type="ECO:0000259" key="4">
    <source>
        <dbReference type="SMART" id="SM00199"/>
    </source>
</evidence>
<organism evidence="5 6">
    <name type="scientific">Myotis davidii</name>
    <name type="common">David's myotis</name>
    <dbReference type="NCBI Taxonomy" id="225400"/>
    <lineage>
        <taxon>Eukaryota</taxon>
        <taxon>Metazoa</taxon>
        <taxon>Chordata</taxon>
        <taxon>Craniata</taxon>
        <taxon>Vertebrata</taxon>
        <taxon>Euteleostomi</taxon>
        <taxon>Mammalia</taxon>
        <taxon>Eutheria</taxon>
        <taxon>Laurasiatheria</taxon>
        <taxon>Chiroptera</taxon>
        <taxon>Yangochiroptera</taxon>
        <taxon>Vespertilionidae</taxon>
        <taxon>Myotis</taxon>
    </lineage>
</organism>
<proteinExistence type="inferred from homology"/>
<keyword evidence="2" id="KW-0202">Cytokine</keyword>
<dbReference type="GO" id="GO:0061844">
    <property type="term" value="P:antimicrobial humoral immune response mediated by antimicrobial peptide"/>
    <property type="evidence" value="ECO:0007669"/>
    <property type="project" value="TreeGrafter"/>
</dbReference>
<evidence type="ECO:0000313" key="6">
    <source>
        <dbReference type="Proteomes" id="UP000010556"/>
    </source>
</evidence>
<dbReference type="SUPFAM" id="SSF54117">
    <property type="entry name" value="Interleukin 8-like chemokines"/>
    <property type="match status" value="1"/>
</dbReference>
<accession>L5M4E3</accession>
<dbReference type="EMBL" id="KB104521">
    <property type="protein sequence ID" value="ELK33145.1"/>
    <property type="molecule type" value="Genomic_DNA"/>
</dbReference>
<keyword evidence="6" id="KW-1185">Reference proteome</keyword>
<evidence type="ECO:0000313" key="5">
    <source>
        <dbReference type="EMBL" id="ELK33145.1"/>
    </source>
</evidence>
<feature type="domain" description="Chemokine interleukin-8-like" evidence="4">
    <location>
        <begin position="37"/>
        <end position="95"/>
    </location>
</feature>
<dbReference type="Proteomes" id="UP000010556">
    <property type="component" value="Unassembled WGS sequence"/>
</dbReference>
<dbReference type="AlphaFoldDB" id="L5M4E3"/>
<dbReference type="GO" id="GO:0006954">
    <property type="term" value="P:inflammatory response"/>
    <property type="evidence" value="ECO:0007669"/>
    <property type="project" value="TreeGrafter"/>
</dbReference>
<dbReference type="PANTHER" id="PTHR12015">
    <property type="entry name" value="SMALL INDUCIBLE CYTOKINE A"/>
    <property type="match status" value="1"/>
</dbReference>
<protein>
    <submittedName>
        <fullName evidence="5">C-C motif chemokine 23</fullName>
    </submittedName>
</protein>
<dbReference type="InterPro" id="IPR039809">
    <property type="entry name" value="Chemokine_b/g/d"/>
</dbReference>
<evidence type="ECO:0000256" key="3">
    <source>
        <dbReference type="SAM" id="SignalP"/>
    </source>
</evidence>
<dbReference type="Gene3D" id="2.40.50.40">
    <property type="match status" value="1"/>
</dbReference>
<dbReference type="GO" id="GO:0030335">
    <property type="term" value="P:positive regulation of cell migration"/>
    <property type="evidence" value="ECO:0007669"/>
    <property type="project" value="TreeGrafter"/>
</dbReference>